<dbReference type="AlphaFoldDB" id="A0A345HTI5"/>
<name>A0A345HTI5_9ACTN</name>
<organism evidence="1 2">
    <name type="scientific">Streptomyces paludis</name>
    <dbReference type="NCBI Taxonomy" id="2282738"/>
    <lineage>
        <taxon>Bacteria</taxon>
        <taxon>Bacillati</taxon>
        <taxon>Actinomycetota</taxon>
        <taxon>Actinomycetes</taxon>
        <taxon>Kitasatosporales</taxon>
        <taxon>Streptomycetaceae</taxon>
        <taxon>Streptomyces</taxon>
    </lineage>
</organism>
<reference evidence="2" key="1">
    <citation type="submission" date="2018-07" db="EMBL/GenBank/DDBJ databases">
        <authorList>
            <person name="Zhao J."/>
        </authorList>
    </citation>
    <scope>NUCLEOTIDE SEQUENCE [LARGE SCALE GENOMIC DNA]</scope>
    <source>
        <strain evidence="2">GSSD-12</strain>
    </source>
</reference>
<evidence type="ECO:0000313" key="2">
    <source>
        <dbReference type="Proteomes" id="UP000253868"/>
    </source>
</evidence>
<sequence length="213" mass="21882">MNTRVHSHRPLRWPATTVTAAVTAAVTAVLLTLTAGCGAESGTGGGGTGASGALPEGWGTLRTATVTVAYPPAFTPLSAAERGKYNAAAAKLTEDGEKSEDGEKGKDVGMISVQLGFTNADTPEEAAIGAEAGIALGSTLKRQTEIEVNGPDGAKAEARRVDFEFTEKGSRVKGVIVAGIDTAKKAYAVRIDAVKGKLGDDDLRRILDSITLK</sequence>
<accession>A0A345HTI5</accession>
<protein>
    <submittedName>
        <fullName evidence="1">Uncharacterized protein</fullName>
    </submittedName>
</protein>
<proteinExistence type="predicted"/>
<gene>
    <name evidence="1" type="ORF">DVK44_22785</name>
</gene>
<dbReference type="KEGG" id="spad:DVK44_22785"/>
<dbReference type="RefSeq" id="WP_114661333.1">
    <property type="nucleotide sequence ID" value="NZ_CP031194.1"/>
</dbReference>
<dbReference type="EMBL" id="CP031194">
    <property type="protein sequence ID" value="AXG80009.1"/>
    <property type="molecule type" value="Genomic_DNA"/>
</dbReference>
<dbReference type="OrthoDB" id="4195299at2"/>
<keyword evidence="2" id="KW-1185">Reference proteome</keyword>
<evidence type="ECO:0000313" key="1">
    <source>
        <dbReference type="EMBL" id="AXG80009.1"/>
    </source>
</evidence>
<dbReference type="Proteomes" id="UP000253868">
    <property type="component" value="Chromosome"/>
</dbReference>